<dbReference type="EMBL" id="ML120657">
    <property type="protein sequence ID" value="RPA88826.1"/>
    <property type="molecule type" value="Genomic_DNA"/>
</dbReference>
<dbReference type="InterPro" id="IPR001611">
    <property type="entry name" value="Leu-rich_rpt"/>
</dbReference>
<dbReference type="PANTHER" id="PTHR13318">
    <property type="entry name" value="PARTNER OF PAIRED, ISOFORM B-RELATED"/>
    <property type="match status" value="1"/>
</dbReference>
<dbReference type="InterPro" id="IPR032675">
    <property type="entry name" value="LRR_dom_sf"/>
</dbReference>
<dbReference type="AlphaFoldDB" id="A0A3N4ISP3"/>
<gene>
    <name evidence="1" type="ORF">L873DRAFT_1724395</name>
</gene>
<keyword evidence="2" id="KW-1185">Reference proteome</keyword>
<sequence length="543" mass="60372">MPEVATHTLKENHNDICQSFDCTIAIPPTDQQIDQAFPSPALVLAHSIGRMGIHHEHSMVSEKGRAPIELLPVEIFDQIIPQLAIDVPTNGYSPRNKDLASCLLVSRTFYIATLSTLYSKVAFPHSSIFSKFLAQISKYPELGHLVKRLDFSHFTSVGFGRTKRMTDEIQKLTATTLRNCLDITPNLREFLASESMDEDLDERVLEKLFCELPRLNAVDFCAATAPCFKKGVLSVISPNNPRLPMALPIRRLGMHGCNTLPSPVYATLLPRLPNLTHLDLTHTQITDETLHAIPHTAKLTHLSLSKCNRLTGPAVVDFLINHPATQDLVYLNLLFDTGRYRLLSTADVDVLLPFLPTTLRSLNLSGAKITRDHVPELRRLSKHLEELSIGYADLSITDLNLIVEQDGPHQDGAKSNLHYLDLTGISSVNPTTLVDTNKCQLLMPSSFPLQVLELNEKVTDGLKERRISAKKLGWTVKSQHRRAWYVRAGPGTVPGSEKIAKPLAEETGSRSWKMGGTKWGGRKVGVGYGEVSGLYGYYLYGYQ</sequence>
<dbReference type="Proteomes" id="UP000276215">
    <property type="component" value="Unassembled WGS sequence"/>
</dbReference>
<dbReference type="PANTHER" id="PTHR13318:SF95">
    <property type="entry name" value="F-BOX PROTEIN YLR352W"/>
    <property type="match status" value="1"/>
</dbReference>
<dbReference type="STRING" id="1336337.A0A3N4ISP3"/>
<dbReference type="GO" id="GO:0031146">
    <property type="term" value="P:SCF-dependent proteasomal ubiquitin-dependent protein catabolic process"/>
    <property type="evidence" value="ECO:0007669"/>
    <property type="project" value="TreeGrafter"/>
</dbReference>
<reference evidence="1 2" key="1">
    <citation type="journal article" date="2018" name="Nat. Ecol. Evol.">
        <title>Pezizomycetes genomes reveal the molecular basis of ectomycorrhizal truffle lifestyle.</title>
        <authorList>
            <person name="Murat C."/>
            <person name="Payen T."/>
            <person name="Noel B."/>
            <person name="Kuo A."/>
            <person name="Morin E."/>
            <person name="Chen J."/>
            <person name="Kohler A."/>
            <person name="Krizsan K."/>
            <person name="Balestrini R."/>
            <person name="Da Silva C."/>
            <person name="Montanini B."/>
            <person name="Hainaut M."/>
            <person name="Levati E."/>
            <person name="Barry K.W."/>
            <person name="Belfiori B."/>
            <person name="Cichocki N."/>
            <person name="Clum A."/>
            <person name="Dockter R.B."/>
            <person name="Fauchery L."/>
            <person name="Guy J."/>
            <person name="Iotti M."/>
            <person name="Le Tacon F."/>
            <person name="Lindquist E.A."/>
            <person name="Lipzen A."/>
            <person name="Malagnac F."/>
            <person name="Mello A."/>
            <person name="Molinier V."/>
            <person name="Miyauchi S."/>
            <person name="Poulain J."/>
            <person name="Riccioni C."/>
            <person name="Rubini A."/>
            <person name="Sitrit Y."/>
            <person name="Splivallo R."/>
            <person name="Traeger S."/>
            <person name="Wang M."/>
            <person name="Zifcakova L."/>
            <person name="Wipf D."/>
            <person name="Zambonelli A."/>
            <person name="Paolocci F."/>
            <person name="Nowrousian M."/>
            <person name="Ottonello S."/>
            <person name="Baldrian P."/>
            <person name="Spatafora J.W."/>
            <person name="Henrissat B."/>
            <person name="Nagy L.G."/>
            <person name="Aury J.M."/>
            <person name="Wincker P."/>
            <person name="Grigoriev I.V."/>
            <person name="Bonfante P."/>
            <person name="Martin F.M."/>
        </authorList>
    </citation>
    <scope>NUCLEOTIDE SEQUENCE [LARGE SCALE GENOMIC DNA]</scope>
    <source>
        <strain evidence="1 2">120613-1</strain>
    </source>
</reference>
<evidence type="ECO:0008006" key="3">
    <source>
        <dbReference type="Google" id="ProtNLM"/>
    </source>
</evidence>
<dbReference type="Gene3D" id="3.80.10.10">
    <property type="entry name" value="Ribonuclease Inhibitor"/>
    <property type="match status" value="1"/>
</dbReference>
<evidence type="ECO:0000313" key="1">
    <source>
        <dbReference type="EMBL" id="RPA88826.1"/>
    </source>
</evidence>
<organism evidence="1 2">
    <name type="scientific">Choiromyces venosus 120613-1</name>
    <dbReference type="NCBI Taxonomy" id="1336337"/>
    <lineage>
        <taxon>Eukaryota</taxon>
        <taxon>Fungi</taxon>
        <taxon>Dikarya</taxon>
        <taxon>Ascomycota</taxon>
        <taxon>Pezizomycotina</taxon>
        <taxon>Pezizomycetes</taxon>
        <taxon>Pezizales</taxon>
        <taxon>Tuberaceae</taxon>
        <taxon>Choiromyces</taxon>
    </lineage>
</organism>
<accession>A0A3N4ISP3</accession>
<dbReference type="Pfam" id="PF13516">
    <property type="entry name" value="LRR_6"/>
    <property type="match status" value="1"/>
</dbReference>
<protein>
    <recommendedName>
        <fullName evidence="3">RNI-like protein</fullName>
    </recommendedName>
</protein>
<dbReference type="OrthoDB" id="9994419at2759"/>
<name>A0A3N4ISP3_9PEZI</name>
<dbReference type="GO" id="GO:0019005">
    <property type="term" value="C:SCF ubiquitin ligase complex"/>
    <property type="evidence" value="ECO:0007669"/>
    <property type="project" value="TreeGrafter"/>
</dbReference>
<dbReference type="SUPFAM" id="SSF52047">
    <property type="entry name" value="RNI-like"/>
    <property type="match status" value="1"/>
</dbReference>
<evidence type="ECO:0000313" key="2">
    <source>
        <dbReference type="Proteomes" id="UP000276215"/>
    </source>
</evidence>
<proteinExistence type="predicted"/>